<dbReference type="EMBL" id="JAAOAM010000386">
    <property type="protein sequence ID" value="KAF5531806.1"/>
    <property type="molecule type" value="Genomic_DNA"/>
</dbReference>
<dbReference type="Pfam" id="PF20150">
    <property type="entry name" value="2EXR"/>
    <property type="match status" value="1"/>
</dbReference>
<comment type="caution">
    <text evidence="2">The sequence shown here is derived from an EMBL/GenBank/DDBJ whole genome shotgun (WGS) entry which is preliminary data.</text>
</comment>
<evidence type="ECO:0000313" key="2">
    <source>
        <dbReference type="EMBL" id="KAF5531806.1"/>
    </source>
</evidence>
<dbReference type="Proteomes" id="UP000522262">
    <property type="component" value="Unassembled WGS sequence"/>
</dbReference>
<gene>
    <name evidence="2" type="ORF">FMEXI_12787</name>
</gene>
<organism evidence="2 3">
    <name type="scientific">Fusarium mexicanum</name>
    <dbReference type="NCBI Taxonomy" id="751941"/>
    <lineage>
        <taxon>Eukaryota</taxon>
        <taxon>Fungi</taxon>
        <taxon>Dikarya</taxon>
        <taxon>Ascomycota</taxon>
        <taxon>Pezizomycotina</taxon>
        <taxon>Sordariomycetes</taxon>
        <taxon>Hypocreomycetidae</taxon>
        <taxon>Hypocreales</taxon>
        <taxon>Nectriaceae</taxon>
        <taxon>Fusarium</taxon>
        <taxon>Fusarium fujikuroi species complex</taxon>
    </lineage>
</organism>
<proteinExistence type="predicted"/>
<feature type="domain" description="2EXR" evidence="1">
    <location>
        <begin position="16"/>
        <end position="80"/>
    </location>
</feature>
<name>A0A8H5I7K4_9HYPO</name>
<reference evidence="2 3" key="1">
    <citation type="submission" date="2020-05" db="EMBL/GenBank/DDBJ databases">
        <title>Identification and distribution of gene clusters putatively required for synthesis of sphingolipid metabolism inhibitors in phylogenetically diverse species of the filamentous fungus Fusarium.</title>
        <authorList>
            <person name="Kim H.-S."/>
            <person name="Busman M."/>
            <person name="Brown D.W."/>
            <person name="Divon H."/>
            <person name="Uhlig S."/>
            <person name="Proctor R.H."/>
        </authorList>
    </citation>
    <scope>NUCLEOTIDE SEQUENCE [LARGE SCALE GENOMIC DNA]</scope>
    <source>
        <strain evidence="2 3">NRRL 53147</strain>
    </source>
</reference>
<evidence type="ECO:0000313" key="3">
    <source>
        <dbReference type="Proteomes" id="UP000522262"/>
    </source>
</evidence>
<keyword evidence="3" id="KW-1185">Reference proteome</keyword>
<accession>A0A8H5I7K4</accession>
<sequence length="257" mass="29032">MEASEMPPANEALSTFTCFSRLPPELREMIWECLISVQRHLRIEGRWGNPARIVSFSISEGLYLSRVCSESRKVLSRIIAYHTAEDGDRASINLQFSIVLLTILDAPSLEILASLKNDIYCIAVPRLAVGQLKKLHLSLKKRVAAGSRQIKVIYTGTKPYLQDQWQCRPPGDYLVKPRSDFYIMADGAVSSLGRDKNFTVRTNEEETESRLFNSAFWSVYQSPKELCSTWMRLTSKDGVPAPVIRPSLITIPAAREH</sequence>
<evidence type="ECO:0000259" key="1">
    <source>
        <dbReference type="Pfam" id="PF20150"/>
    </source>
</evidence>
<dbReference type="AlphaFoldDB" id="A0A8H5I7K4"/>
<protein>
    <recommendedName>
        <fullName evidence="1">2EXR domain-containing protein</fullName>
    </recommendedName>
</protein>
<dbReference type="InterPro" id="IPR045518">
    <property type="entry name" value="2EXR"/>
</dbReference>